<dbReference type="PROSITE" id="PS50089">
    <property type="entry name" value="ZF_RING_2"/>
    <property type="match status" value="1"/>
</dbReference>
<protein>
    <recommendedName>
        <fullName evidence="5">RING-type domain-containing protein</fullName>
    </recommendedName>
</protein>
<proteinExistence type="predicted"/>
<evidence type="ECO:0000313" key="6">
    <source>
        <dbReference type="EMBL" id="KAK7492615.1"/>
    </source>
</evidence>
<feature type="compositionally biased region" description="Low complexity" evidence="4">
    <location>
        <begin position="84"/>
        <end position="95"/>
    </location>
</feature>
<dbReference type="Gene3D" id="3.30.40.10">
    <property type="entry name" value="Zinc/RING finger domain, C3HC4 (zinc finger)"/>
    <property type="match status" value="1"/>
</dbReference>
<evidence type="ECO:0000256" key="2">
    <source>
        <dbReference type="ARBA" id="ARBA00022833"/>
    </source>
</evidence>
<dbReference type="Proteomes" id="UP001519460">
    <property type="component" value="Unassembled WGS sequence"/>
</dbReference>
<dbReference type="GO" id="GO:0008270">
    <property type="term" value="F:zinc ion binding"/>
    <property type="evidence" value="ECO:0007669"/>
    <property type="project" value="UniProtKB-KW"/>
</dbReference>
<feature type="region of interest" description="Disordered" evidence="4">
    <location>
        <begin position="253"/>
        <end position="334"/>
    </location>
</feature>
<keyword evidence="7" id="KW-1185">Reference proteome</keyword>
<evidence type="ECO:0000259" key="5">
    <source>
        <dbReference type="PROSITE" id="PS50089"/>
    </source>
</evidence>
<feature type="compositionally biased region" description="Basic and acidic residues" evidence="4">
    <location>
        <begin position="295"/>
        <end position="334"/>
    </location>
</feature>
<dbReference type="SUPFAM" id="SSF57850">
    <property type="entry name" value="RING/U-box"/>
    <property type="match status" value="1"/>
</dbReference>
<organism evidence="6 7">
    <name type="scientific">Batillaria attramentaria</name>
    <dbReference type="NCBI Taxonomy" id="370345"/>
    <lineage>
        <taxon>Eukaryota</taxon>
        <taxon>Metazoa</taxon>
        <taxon>Spiralia</taxon>
        <taxon>Lophotrochozoa</taxon>
        <taxon>Mollusca</taxon>
        <taxon>Gastropoda</taxon>
        <taxon>Caenogastropoda</taxon>
        <taxon>Sorbeoconcha</taxon>
        <taxon>Cerithioidea</taxon>
        <taxon>Batillariidae</taxon>
        <taxon>Batillaria</taxon>
    </lineage>
</organism>
<comment type="caution">
    <text evidence="6">The sequence shown here is derived from an EMBL/GenBank/DDBJ whole genome shotgun (WGS) entry which is preliminary data.</text>
</comment>
<name>A0ABD0KZT9_9CAEN</name>
<keyword evidence="1 3" id="KW-0863">Zinc-finger</keyword>
<evidence type="ECO:0000256" key="1">
    <source>
        <dbReference type="ARBA" id="ARBA00022771"/>
    </source>
</evidence>
<dbReference type="AlphaFoldDB" id="A0ABD0KZT9"/>
<evidence type="ECO:0000256" key="4">
    <source>
        <dbReference type="SAM" id="MobiDB-lite"/>
    </source>
</evidence>
<dbReference type="Pfam" id="PF13920">
    <property type="entry name" value="zf-C3HC4_3"/>
    <property type="match status" value="1"/>
</dbReference>
<keyword evidence="2" id="KW-0862">Zinc</keyword>
<accession>A0ABD0KZT9</accession>
<feature type="compositionally biased region" description="Basic and acidic residues" evidence="4">
    <location>
        <begin position="119"/>
        <end position="129"/>
    </location>
</feature>
<dbReference type="InterPro" id="IPR013083">
    <property type="entry name" value="Znf_RING/FYVE/PHD"/>
</dbReference>
<sequence length="405" mass="44421">MRPGPVVVSHDSDNHLMAGLLAISLTVGTPADKQSFRRFHKCADVDKGGQTLPDKEPAGMLESCQVGDVCLCPCTDATQDSRTDGTTFTSSSTTTAHDVSNTTASLPGDKTAETSLESPDVKDKDEIEEKSQTTAFRKCRIGNSDPGMEQEFLRSAAAQAVRYMIGDDTETNEKLLQALTVIRRKAGDCGVYPKNAQQLLEAVDSLNSETSTSEPPGELPTLCSRCIVHQDQDSAATPSENHAAEDRIKEEISSDEHHHVPTEEHVPEHHHVNAPKEARTEDLRSTQEEFQPAEITDKPAESAEHNRREEAEPFENAHRAAAEKLQETGDSSSEKQKALARYKLLLAENRRLKKRQLCRLCLKLPANATLLPCGHLVYCLDCAQSLSHCGVCRKEILGDVKTFLS</sequence>
<dbReference type="EMBL" id="JACVVK020000101">
    <property type="protein sequence ID" value="KAK7492615.1"/>
    <property type="molecule type" value="Genomic_DNA"/>
</dbReference>
<reference evidence="6 7" key="1">
    <citation type="journal article" date="2023" name="Sci. Data">
        <title>Genome assembly of the Korean intertidal mud-creeper Batillaria attramentaria.</title>
        <authorList>
            <person name="Patra A.K."/>
            <person name="Ho P.T."/>
            <person name="Jun S."/>
            <person name="Lee S.J."/>
            <person name="Kim Y."/>
            <person name="Won Y.J."/>
        </authorList>
    </citation>
    <scope>NUCLEOTIDE SEQUENCE [LARGE SCALE GENOMIC DNA]</scope>
    <source>
        <strain evidence="6">Wonlab-2016</strain>
    </source>
</reference>
<feature type="compositionally biased region" description="Polar residues" evidence="4">
    <location>
        <begin position="96"/>
        <end position="105"/>
    </location>
</feature>
<feature type="domain" description="RING-type" evidence="5">
    <location>
        <begin position="358"/>
        <end position="393"/>
    </location>
</feature>
<dbReference type="InterPro" id="IPR001841">
    <property type="entry name" value="Znf_RING"/>
</dbReference>
<feature type="compositionally biased region" description="Basic and acidic residues" evidence="4">
    <location>
        <begin position="253"/>
        <end position="287"/>
    </location>
</feature>
<keyword evidence="1 3" id="KW-0479">Metal-binding</keyword>
<gene>
    <name evidence="6" type="ORF">BaRGS_00016094</name>
</gene>
<evidence type="ECO:0000256" key="3">
    <source>
        <dbReference type="PROSITE-ProRule" id="PRU00175"/>
    </source>
</evidence>
<feature type="region of interest" description="Disordered" evidence="4">
    <location>
        <begin position="81"/>
        <end position="129"/>
    </location>
</feature>
<evidence type="ECO:0000313" key="7">
    <source>
        <dbReference type="Proteomes" id="UP001519460"/>
    </source>
</evidence>